<evidence type="ECO:0000313" key="7">
    <source>
        <dbReference type="Proteomes" id="UP000001640"/>
    </source>
</evidence>
<evidence type="ECO:0000256" key="3">
    <source>
        <dbReference type="ARBA" id="ARBA00023295"/>
    </source>
</evidence>
<dbReference type="GO" id="GO:0050295">
    <property type="term" value="F:steryl-beta-glucosidase activity"/>
    <property type="evidence" value="ECO:0007669"/>
    <property type="project" value="EnsemblFungi"/>
</dbReference>
<dbReference type="PANTHER" id="PTHR31308:SF5">
    <property type="entry name" value="ERGOSTERYL-BETA-GLUCOSIDASE"/>
    <property type="match status" value="1"/>
</dbReference>
<dbReference type="InterPro" id="IPR017853">
    <property type="entry name" value="GH"/>
</dbReference>
<evidence type="ECO:0000256" key="1">
    <source>
        <dbReference type="ARBA" id="ARBA00005641"/>
    </source>
</evidence>
<dbReference type="FunFam" id="3.20.20.80:FF:000122">
    <property type="entry name" value="Glycoside hydrolase"/>
    <property type="match status" value="1"/>
</dbReference>
<dbReference type="PANTHER" id="PTHR31308">
    <property type="match status" value="1"/>
</dbReference>
<evidence type="ECO:0000256" key="2">
    <source>
        <dbReference type="ARBA" id="ARBA00022801"/>
    </source>
</evidence>
<dbReference type="InterPro" id="IPR001547">
    <property type="entry name" value="Glyco_hydro_5"/>
</dbReference>
<protein>
    <recommendedName>
        <fullName evidence="8">Glycoside hydrolase family 5 domain-containing protein</fullName>
    </recommendedName>
</protein>
<reference evidence="6 7" key="1">
    <citation type="journal article" date="2011" name="Proc. Natl. Acad. Sci. U.S.A.">
        <title>Evolutionary erosion of yeast sex chromosomes by mating-type switching accidents.</title>
        <authorList>
            <person name="Gordon J.L."/>
            <person name="Armisen D."/>
            <person name="Proux-Wera E."/>
            <person name="Oheigeartaigh S.S."/>
            <person name="Byrne K.P."/>
            <person name="Wolfe K.H."/>
        </authorList>
    </citation>
    <scope>NUCLEOTIDE SEQUENCE [LARGE SCALE GENOMIC DNA]</scope>
    <source>
        <strain evidence="7">ATCC 76901 / BCRC 22586 / CBS 4309 / NBRC 1992 / NRRL Y-12630</strain>
    </source>
</reference>
<accession>G0VGG8</accession>
<organism evidence="6 7">
    <name type="scientific">Naumovozyma castellii</name>
    <name type="common">Yeast</name>
    <name type="synonym">Saccharomyces castellii</name>
    <dbReference type="NCBI Taxonomy" id="27288"/>
    <lineage>
        <taxon>Eukaryota</taxon>
        <taxon>Fungi</taxon>
        <taxon>Dikarya</taxon>
        <taxon>Ascomycota</taxon>
        <taxon>Saccharomycotina</taxon>
        <taxon>Saccharomycetes</taxon>
        <taxon>Saccharomycetales</taxon>
        <taxon>Saccharomycetaceae</taxon>
        <taxon>Naumovozyma</taxon>
    </lineage>
</organism>
<proteinExistence type="inferred from homology"/>
<dbReference type="InterPro" id="IPR018087">
    <property type="entry name" value="Glyco_hydro_5_CS"/>
</dbReference>
<dbReference type="InParanoid" id="G0VGG8"/>
<feature type="domain" description="Glycoside hydrolase family 5 C-terminal" evidence="5">
    <location>
        <begin position="641"/>
        <end position="719"/>
    </location>
</feature>
<dbReference type="HOGENOM" id="CLU_009024_0_1_1"/>
<gene>
    <name evidence="6" type="primary">NCAS0F01050</name>
    <name evidence="6" type="ordered locus">NCAS_0F01050</name>
</gene>
<dbReference type="STRING" id="1064592.G0VGG8"/>
<dbReference type="FunFam" id="3.20.20.80:FF:000174">
    <property type="entry name" value="YIR007W-like protein"/>
    <property type="match status" value="1"/>
</dbReference>
<dbReference type="GO" id="GO:0000272">
    <property type="term" value="P:polysaccharide catabolic process"/>
    <property type="evidence" value="ECO:0007669"/>
    <property type="project" value="InterPro"/>
</dbReference>
<dbReference type="AlphaFoldDB" id="G0VGG8"/>
<evidence type="ECO:0000313" key="6">
    <source>
        <dbReference type="EMBL" id="CCC70589.1"/>
    </source>
</evidence>
<dbReference type="InterPro" id="IPR041036">
    <property type="entry name" value="GH5_C"/>
</dbReference>
<dbReference type="SUPFAM" id="SSF51445">
    <property type="entry name" value="(Trans)glycosidases"/>
    <property type="match status" value="1"/>
</dbReference>
<dbReference type="OrthoDB" id="9971853at2759"/>
<dbReference type="Pfam" id="PF00150">
    <property type="entry name" value="Cellulase"/>
    <property type="match status" value="1"/>
</dbReference>
<dbReference type="InterPro" id="IPR013780">
    <property type="entry name" value="Glyco_hydro_b"/>
</dbReference>
<evidence type="ECO:0000259" key="5">
    <source>
        <dbReference type="Pfam" id="PF18564"/>
    </source>
</evidence>
<dbReference type="GO" id="GO:0005829">
    <property type="term" value="C:cytosol"/>
    <property type="evidence" value="ECO:0007669"/>
    <property type="project" value="EnsemblFungi"/>
</dbReference>
<dbReference type="eggNOG" id="ENOG502QPU8">
    <property type="taxonomic scope" value="Eukaryota"/>
</dbReference>
<dbReference type="PROSITE" id="PS00659">
    <property type="entry name" value="GLYCOSYL_HYDROL_F5"/>
    <property type="match status" value="1"/>
</dbReference>
<dbReference type="Pfam" id="PF18564">
    <property type="entry name" value="Glyco_hydro_5_C"/>
    <property type="match status" value="1"/>
</dbReference>
<sequence>MQEKILISKKGEFTDTKGNVIQLRGVNLDPSVKIPFTPFQSTHCPIIEDNLFKSAPDVSFINHPLPLDKIEEHINRIKSLGYNTIRFPFTWEALEHEGPGKYDYEYMDYVIQVLQKINILGGIYVYLDPHQDAWSRFTGGSGAPLWTLYAAGLQPSRFKSTEAAILHNYFFQREVQNNESIPDYPKMLWPTNYFRLACQTMFTLFFAGKMFAPKCILNGKNIQDYLQEKFINAIMEFYQRIIEKAPELFEDNCVIGLESINEPNCGYIGDTNLSQIPKERDLKLGTTPTAYESFLLGEGIDVTVKQYSISIFGPSETQPKRVSCGKEKAWLTREERDAIDAKYGWSRNNEWEPYKCIWRQHEVWKLTENGGELLDPEYFSRKKDVAQEINEEFFINNHFVEYYKHLHTRFRAVDETRFLFLQPPVFRKPPKLIDTDLIDTKTICACHFYDGLSLMFKTWNKYFNVDTFGIVRKKYSNPVFSLVVGEQNIRKSFDNQLKLMKEEVRTVLGEQVPTFFTEIGMPFDMNNKMSYLSGDYAAQTAAMDAIGYALERNNLSFSLWCYCSSNSHEWGDNWNNEDFSIWSSQDIAKGFAKNPSITQNKNRVIPEYIKRVNEDIPCLDHYVKVDSLDLSGFRALDALLRPFPISIHGHFEKAEFQLRRKFYKLKIIGKANSDFSNGKTYIFLPSYHFPIEYVTIKASSGSFSYDSEHQVLIWSHNSGLQYIMIQTGTSSSPNSKESSPNCVIN</sequence>
<dbReference type="Gene3D" id="3.20.20.80">
    <property type="entry name" value="Glycosidases"/>
    <property type="match status" value="2"/>
</dbReference>
<dbReference type="FunCoup" id="G0VGG8">
    <property type="interactions" value="43"/>
</dbReference>
<dbReference type="KEGG" id="ncs:NCAS_0F01050"/>
<evidence type="ECO:0008006" key="8">
    <source>
        <dbReference type="Google" id="ProtNLM"/>
    </source>
</evidence>
<dbReference type="RefSeq" id="XP_003676944.1">
    <property type="nucleotide sequence ID" value="XM_003676896.1"/>
</dbReference>
<keyword evidence="2" id="KW-0378">Hydrolase</keyword>
<comment type="similarity">
    <text evidence="1">Belongs to the glycosyl hydrolase 5 (cellulase A) family.</text>
</comment>
<evidence type="ECO:0000259" key="4">
    <source>
        <dbReference type="Pfam" id="PF00150"/>
    </source>
</evidence>
<keyword evidence="7" id="KW-1185">Reference proteome</keyword>
<dbReference type="Proteomes" id="UP000001640">
    <property type="component" value="Chromosome 6"/>
</dbReference>
<dbReference type="EMBL" id="HE576757">
    <property type="protein sequence ID" value="CCC70589.1"/>
    <property type="molecule type" value="Genomic_DNA"/>
</dbReference>
<dbReference type="GO" id="GO:1904462">
    <property type="term" value="P:ergosteryl 3-beta-D-glucoside catabolic process"/>
    <property type="evidence" value="ECO:0007669"/>
    <property type="project" value="EnsemblFungi"/>
</dbReference>
<keyword evidence="3" id="KW-0326">Glycosidase</keyword>
<dbReference type="OMA" id="AACRYFA"/>
<name>G0VGG8_NAUCA</name>
<dbReference type="GeneID" id="96904237"/>
<reference key="2">
    <citation type="submission" date="2011-08" db="EMBL/GenBank/DDBJ databases">
        <title>Genome sequence of Naumovozyma castellii.</title>
        <authorList>
            <person name="Gordon J.L."/>
            <person name="Armisen D."/>
            <person name="Proux-Wera E."/>
            <person name="OhEigeartaigh S.S."/>
            <person name="Byrne K.P."/>
            <person name="Wolfe K.H."/>
        </authorList>
    </citation>
    <scope>NUCLEOTIDE SEQUENCE</scope>
    <source>
        <strain>Type strain:CBS 4309</strain>
    </source>
</reference>
<dbReference type="Gene3D" id="2.60.40.1180">
    <property type="entry name" value="Golgi alpha-mannosidase II"/>
    <property type="match status" value="1"/>
</dbReference>
<dbReference type="InterPro" id="IPR052066">
    <property type="entry name" value="Glycosphingolipid_Hydrolases"/>
</dbReference>
<feature type="domain" description="Glycoside hydrolase family 5" evidence="4">
    <location>
        <begin position="70"/>
        <end position="134"/>
    </location>
</feature>